<evidence type="ECO:0000313" key="2">
    <source>
        <dbReference type="Proteomes" id="UP000290958"/>
    </source>
</evidence>
<organism evidence="1 2">
    <name type="scientific">Sphingobium fluviale</name>
    <dbReference type="NCBI Taxonomy" id="2506423"/>
    <lineage>
        <taxon>Bacteria</taxon>
        <taxon>Pseudomonadati</taxon>
        <taxon>Pseudomonadota</taxon>
        <taxon>Alphaproteobacteria</taxon>
        <taxon>Sphingomonadales</taxon>
        <taxon>Sphingomonadaceae</taxon>
        <taxon>Sphingobium</taxon>
    </lineage>
</organism>
<sequence>MSFWGPTISHDEAARLKRLYEEMGSLQAVADAENVRTRWLGRVLLAHDRRVAGSDRDYAGPERRKA</sequence>
<reference evidence="2" key="1">
    <citation type="submission" date="2019-01" db="EMBL/GenBank/DDBJ databases">
        <title>Cytophagaceae bacterium strain CAR-16.</title>
        <authorList>
            <person name="Chen W.-M."/>
        </authorList>
    </citation>
    <scope>NUCLEOTIDE SEQUENCE [LARGE SCALE GENOMIC DNA]</scope>
    <source>
        <strain evidence="2">CHR27</strain>
    </source>
</reference>
<name>A0A4Q1KEX6_9SPHN</name>
<dbReference type="AlphaFoldDB" id="A0A4Q1KEX6"/>
<dbReference type="OrthoDB" id="9907793at2"/>
<gene>
    <name evidence="1" type="ORF">EQG66_10665</name>
</gene>
<evidence type="ECO:0000313" key="1">
    <source>
        <dbReference type="EMBL" id="RXR28213.1"/>
    </source>
</evidence>
<proteinExistence type="predicted"/>
<protein>
    <submittedName>
        <fullName evidence="1">Uncharacterized protein</fullName>
    </submittedName>
</protein>
<keyword evidence="2" id="KW-1185">Reference proteome</keyword>
<accession>A0A4Q1KEX6</accession>
<dbReference type="Proteomes" id="UP000290958">
    <property type="component" value="Unassembled WGS sequence"/>
</dbReference>
<dbReference type="RefSeq" id="WP_129404574.1">
    <property type="nucleotide sequence ID" value="NZ_SBKP01000010.1"/>
</dbReference>
<comment type="caution">
    <text evidence="1">The sequence shown here is derived from an EMBL/GenBank/DDBJ whole genome shotgun (WGS) entry which is preliminary data.</text>
</comment>
<dbReference type="EMBL" id="SBKP01000010">
    <property type="protein sequence ID" value="RXR28213.1"/>
    <property type="molecule type" value="Genomic_DNA"/>
</dbReference>